<evidence type="ECO:0000313" key="4">
    <source>
        <dbReference type="EMBL" id="CAG4886667.1"/>
    </source>
</evidence>
<dbReference type="PANTHER" id="PTHR30461">
    <property type="entry name" value="DNA-INVERTASE FROM LAMBDOID PROPHAGE"/>
    <property type="match status" value="1"/>
</dbReference>
<comment type="caution">
    <text evidence="4">The sequence shown here is derived from an EMBL/GenBank/DDBJ whole genome shotgun (WGS) entry which is preliminary data.</text>
</comment>
<evidence type="ECO:0008006" key="6">
    <source>
        <dbReference type="Google" id="ProtNLM"/>
    </source>
</evidence>
<dbReference type="InterPro" id="IPR036162">
    <property type="entry name" value="Resolvase-like_N_sf"/>
</dbReference>
<dbReference type="InterPro" id="IPR050639">
    <property type="entry name" value="SSR_resolvase"/>
</dbReference>
<dbReference type="FunFam" id="3.40.50.1390:FF:000008">
    <property type="entry name" value="DNA recombinase"/>
    <property type="match status" value="1"/>
</dbReference>
<dbReference type="Proteomes" id="UP000789704">
    <property type="component" value="Unassembled WGS sequence"/>
</dbReference>
<gene>
    <name evidence="4" type="ORF">LMG31841_00238</name>
</gene>
<protein>
    <recommendedName>
        <fullName evidence="6">Recombinase family protein</fullName>
    </recommendedName>
</protein>
<reference evidence="4" key="1">
    <citation type="submission" date="2021-04" db="EMBL/GenBank/DDBJ databases">
        <authorList>
            <person name="Vanwijnsberghe S."/>
        </authorList>
    </citation>
    <scope>NUCLEOTIDE SEQUENCE</scope>
    <source>
        <strain evidence="4">LMG 31841</strain>
    </source>
</reference>
<dbReference type="GO" id="GO:0003677">
    <property type="term" value="F:DNA binding"/>
    <property type="evidence" value="ECO:0007669"/>
    <property type="project" value="InterPro"/>
</dbReference>
<dbReference type="PROSITE" id="PS51736">
    <property type="entry name" value="RECOMBINASES_3"/>
    <property type="match status" value="1"/>
</dbReference>
<dbReference type="Pfam" id="PF00239">
    <property type="entry name" value="Resolvase"/>
    <property type="match status" value="1"/>
</dbReference>
<dbReference type="AlphaFoldDB" id="A0A9N8RS60"/>
<feature type="region of interest" description="Disordered" evidence="1">
    <location>
        <begin position="1"/>
        <end position="20"/>
    </location>
</feature>
<evidence type="ECO:0000313" key="5">
    <source>
        <dbReference type="Proteomes" id="UP000789704"/>
    </source>
</evidence>
<dbReference type="PROSITE" id="PS51737">
    <property type="entry name" value="RECOMBINASE_DNA_BIND"/>
    <property type="match status" value="1"/>
</dbReference>
<evidence type="ECO:0000259" key="3">
    <source>
        <dbReference type="PROSITE" id="PS51737"/>
    </source>
</evidence>
<proteinExistence type="predicted"/>
<name>A0A9N8RS60_9BURK</name>
<organism evidence="4 5">
    <name type="scientific">Paraburkholderia saeva</name>
    <dbReference type="NCBI Taxonomy" id="2777537"/>
    <lineage>
        <taxon>Bacteria</taxon>
        <taxon>Pseudomonadati</taxon>
        <taxon>Pseudomonadota</taxon>
        <taxon>Betaproteobacteria</taxon>
        <taxon>Burkholderiales</taxon>
        <taxon>Burkholderiaceae</taxon>
        <taxon>Paraburkholderia</taxon>
    </lineage>
</organism>
<accession>A0A9N8RS60</accession>
<evidence type="ECO:0000256" key="1">
    <source>
        <dbReference type="SAM" id="MobiDB-lite"/>
    </source>
</evidence>
<sequence>MSRSKLKDGSQSNDARSRAAAYVRMSTEHQQYSTENQRDVIAAFAESRNYEIVRTYADEGKSGLRLEGREALQSLLRDVESGTADFSVVLVYDVSRWGRFQDPDESASYEVRCKHAGVRVLYCAEQFENDGSPVSSLIKSLKRSMAGEYSRELGVKVHAGQSRLIRCGYRQGGPAGYGLRRVLVDQAGAVKGELRRRQHKSIQTDRVILAPGPPEEVTAVQGIYRQFVEEGRTESEIAAALNEDGLRTDRGSPWTRGTVHQILINEKYVGDNVWNRTSFKLKQERVRNPPASWVRAERVFAPIVDRLMFEAARQMILARSYRLSDDQMLDALRKLLLRNGYLSGIVIDEAPACPSSSAYASRFGSLLRTYDLIGYAPDRDYRYVEINRRLRELHPEVVGQAMQAMSEAGARVERDEGTGLLWVNEEFRVSLALSRCRPTAAGTNRWIIRFDNVLRPDITVAVRMEFDALSIRDFFLLPAIDVRSDFVRLGDHNDYGFEAYRFEDLSMLAHLARRVPLKGVSYE</sequence>
<dbReference type="GO" id="GO:0000150">
    <property type="term" value="F:DNA strand exchange activity"/>
    <property type="evidence" value="ECO:0007669"/>
    <property type="project" value="InterPro"/>
</dbReference>
<dbReference type="InterPro" id="IPR038109">
    <property type="entry name" value="DNA_bind_recomb_sf"/>
</dbReference>
<evidence type="ECO:0000259" key="2">
    <source>
        <dbReference type="PROSITE" id="PS51736"/>
    </source>
</evidence>
<dbReference type="InterPro" id="IPR006119">
    <property type="entry name" value="Resolv_N"/>
</dbReference>
<feature type="domain" description="Resolvase/invertase-type recombinase catalytic" evidence="2">
    <location>
        <begin position="18"/>
        <end position="168"/>
    </location>
</feature>
<feature type="domain" description="Recombinase" evidence="3">
    <location>
        <begin position="198"/>
        <end position="323"/>
    </location>
</feature>
<dbReference type="RefSeq" id="WP_228874320.1">
    <property type="nucleotide sequence ID" value="NZ_CAJQZC010000001.1"/>
</dbReference>
<dbReference type="PANTHER" id="PTHR30461:SF23">
    <property type="entry name" value="DNA RECOMBINASE-RELATED"/>
    <property type="match status" value="1"/>
</dbReference>
<dbReference type="Gene3D" id="3.90.1750.20">
    <property type="entry name" value="Putative Large Serine Recombinase, Chain B, Domain 2"/>
    <property type="match status" value="1"/>
</dbReference>
<dbReference type="Gene3D" id="3.40.50.1390">
    <property type="entry name" value="Resolvase, N-terminal catalytic domain"/>
    <property type="match status" value="1"/>
</dbReference>
<dbReference type="Pfam" id="PF07508">
    <property type="entry name" value="Recombinase"/>
    <property type="match status" value="1"/>
</dbReference>
<dbReference type="EMBL" id="CAJQZC010000001">
    <property type="protein sequence ID" value="CAG4886667.1"/>
    <property type="molecule type" value="Genomic_DNA"/>
</dbReference>
<dbReference type="CDD" id="cd00338">
    <property type="entry name" value="Ser_Recombinase"/>
    <property type="match status" value="1"/>
</dbReference>
<dbReference type="SMART" id="SM00857">
    <property type="entry name" value="Resolvase"/>
    <property type="match status" value="1"/>
</dbReference>
<dbReference type="SUPFAM" id="SSF53041">
    <property type="entry name" value="Resolvase-like"/>
    <property type="match status" value="1"/>
</dbReference>
<dbReference type="InterPro" id="IPR011109">
    <property type="entry name" value="DNA_bind_recombinase_dom"/>
</dbReference>
<keyword evidence="5" id="KW-1185">Reference proteome</keyword>